<feature type="transmembrane region" description="Helical" evidence="1">
    <location>
        <begin position="109"/>
        <end position="133"/>
    </location>
</feature>
<protein>
    <recommendedName>
        <fullName evidence="4">DUF2975 domain-containing protein</fullName>
    </recommendedName>
</protein>
<proteinExistence type="predicted"/>
<evidence type="ECO:0008006" key="4">
    <source>
        <dbReference type="Google" id="ProtNLM"/>
    </source>
</evidence>
<name>A0ABT0SAW8_9SPHN</name>
<keyword evidence="3" id="KW-1185">Reference proteome</keyword>
<organism evidence="2 3">
    <name type="scientific">Sphingomonas brevis</name>
    <dbReference type="NCBI Taxonomy" id="2908206"/>
    <lineage>
        <taxon>Bacteria</taxon>
        <taxon>Pseudomonadati</taxon>
        <taxon>Pseudomonadota</taxon>
        <taxon>Alphaproteobacteria</taxon>
        <taxon>Sphingomonadales</taxon>
        <taxon>Sphingomonadaceae</taxon>
        <taxon>Sphingomonas</taxon>
    </lineage>
</organism>
<evidence type="ECO:0000256" key="1">
    <source>
        <dbReference type="SAM" id="Phobius"/>
    </source>
</evidence>
<keyword evidence="1" id="KW-0812">Transmembrane</keyword>
<keyword evidence="1" id="KW-1133">Transmembrane helix</keyword>
<accession>A0ABT0SAW8</accession>
<gene>
    <name evidence="2" type="ORF">LZ518_10325</name>
</gene>
<feature type="transmembrane region" description="Helical" evidence="1">
    <location>
        <begin position="33"/>
        <end position="57"/>
    </location>
</feature>
<evidence type="ECO:0000313" key="2">
    <source>
        <dbReference type="EMBL" id="MCL6741528.1"/>
    </source>
</evidence>
<dbReference type="Proteomes" id="UP001165383">
    <property type="component" value="Unassembled WGS sequence"/>
</dbReference>
<evidence type="ECO:0000313" key="3">
    <source>
        <dbReference type="Proteomes" id="UP001165383"/>
    </source>
</evidence>
<comment type="caution">
    <text evidence="2">The sequence shown here is derived from an EMBL/GenBank/DDBJ whole genome shotgun (WGS) entry which is preliminary data.</text>
</comment>
<dbReference type="EMBL" id="JAMGBB010000001">
    <property type="protein sequence ID" value="MCL6741528.1"/>
    <property type="molecule type" value="Genomic_DNA"/>
</dbReference>
<reference evidence="2" key="1">
    <citation type="submission" date="2022-05" db="EMBL/GenBank/DDBJ databases">
        <authorList>
            <person name="Jo J.-H."/>
            <person name="Im W.-T."/>
        </authorList>
    </citation>
    <scope>NUCLEOTIDE SEQUENCE</scope>
    <source>
        <strain evidence="2">RB56-2</strain>
    </source>
</reference>
<feature type="transmembrane region" description="Helical" evidence="1">
    <location>
        <begin position="78"/>
        <end position="103"/>
    </location>
</feature>
<sequence>MDKRYRLMFVGCGALLAAGIGVAAGIVRPTTGSWFHLFFSTFLLPILAVAAFGSAGVRRIVLGPSVDQTASQHGWMAAWIFVSLAFAVAFACLMAVVVAVLVIDPSLVAAFAEALVTLVAVHISLRLLVAFVANVEVLKRNRR</sequence>
<dbReference type="RefSeq" id="WP_249915909.1">
    <property type="nucleotide sequence ID" value="NZ_JAMGBB010000001.1"/>
</dbReference>
<keyword evidence="1" id="KW-0472">Membrane</keyword>